<dbReference type="SUPFAM" id="SSF52540">
    <property type="entry name" value="P-loop containing nucleoside triphosphate hydrolases"/>
    <property type="match status" value="1"/>
</dbReference>
<proteinExistence type="predicted"/>
<protein>
    <submittedName>
        <fullName evidence="1">Uncharacterized protein</fullName>
    </submittedName>
</protein>
<dbReference type="AlphaFoldDB" id="X1KRX7"/>
<feature type="non-terminal residue" evidence="1">
    <location>
        <position position="102"/>
    </location>
</feature>
<comment type="caution">
    <text evidence="1">The sequence shown here is derived from an EMBL/GenBank/DDBJ whole genome shotgun (WGS) entry which is preliminary data.</text>
</comment>
<accession>X1KRX7</accession>
<reference evidence="1" key="1">
    <citation type="journal article" date="2014" name="Front. Microbiol.">
        <title>High frequency of phylogenetically diverse reductive dehalogenase-homologous genes in deep subseafloor sedimentary metagenomes.</title>
        <authorList>
            <person name="Kawai M."/>
            <person name="Futagami T."/>
            <person name="Toyoda A."/>
            <person name="Takaki Y."/>
            <person name="Nishi S."/>
            <person name="Hori S."/>
            <person name="Arai W."/>
            <person name="Tsubouchi T."/>
            <person name="Morono Y."/>
            <person name="Uchiyama I."/>
            <person name="Ito T."/>
            <person name="Fujiyama A."/>
            <person name="Inagaki F."/>
            <person name="Takami H."/>
        </authorList>
    </citation>
    <scope>NUCLEOTIDE SEQUENCE</scope>
    <source>
        <strain evidence="1">Expedition CK06-06</strain>
    </source>
</reference>
<dbReference type="InterPro" id="IPR027417">
    <property type="entry name" value="P-loop_NTPase"/>
</dbReference>
<gene>
    <name evidence="1" type="ORF">S03H2_70345</name>
</gene>
<sequence length="102" mass="11628">MEVFRESFLACAPSGSGKTLIGEVCAVNNVFQKFGKSIYLVLRHFNIKRNIIPLSKIETAFRTLKSLIGSNKLFNSLSLLIDSYTHLMKWELNESFILSWVL</sequence>
<name>X1KRX7_9ZZZZ</name>
<dbReference type="Gene3D" id="3.40.50.300">
    <property type="entry name" value="P-loop containing nucleotide triphosphate hydrolases"/>
    <property type="match status" value="1"/>
</dbReference>
<evidence type="ECO:0000313" key="1">
    <source>
        <dbReference type="EMBL" id="GAH92904.1"/>
    </source>
</evidence>
<organism evidence="1">
    <name type="scientific">marine sediment metagenome</name>
    <dbReference type="NCBI Taxonomy" id="412755"/>
    <lineage>
        <taxon>unclassified sequences</taxon>
        <taxon>metagenomes</taxon>
        <taxon>ecological metagenomes</taxon>
    </lineage>
</organism>
<dbReference type="EMBL" id="BARU01046721">
    <property type="protein sequence ID" value="GAH92904.1"/>
    <property type="molecule type" value="Genomic_DNA"/>
</dbReference>